<reference evidence="2" key="1">
    <citation type="journal article" date="2019" name="Int. J. Syst. Evol. Microbiol.">
        <title>The Global Catalogue of Microorganisms (GCM) 10K type strain sequencing project: providing services to taxonomists for standard genome sequencing and annotation.</title>
        <authorList>
            <consortium name="The Broad Institute Genomics Platform"/>
            <consortium name="The Broad Institute Genome Sequencing Center for Infectious Disease"/>
            <person name="Wu L."/>
            <person name="Ma J."/>
        </authorList>
    </citation>
    <scope>NUCLEOTIDE SEQUENCE [LARGE SCALE GENOMIC DNA]</scope>
    <source>
        <strain evidence="2">CCUG 54329</strain>
    </source>
</reference>
<proteinExistence type="predicted"/>
<dbReference type="RefSeq" id="WP_380910076.1">
    <property type="nucleotide sequence ID" value="NZ_JBHTLS010000108.1"/>
</dbReference>
<dbReference type="EMBL" id="JBHTLS010000108">
    <property type="protein sequence ID" value="MFD1104645.1"/>
    <property type="molecule type" value="Genomic_DNA"/>
</dbReference>
<organism evidence="1 2">
    <name type="scientific">Sphingobium olei</name>
    <dbReference type="NCBI Taxonomy" id="420955"/>
    <lineage>
        <taxon>Bacteria</taxon>
        <taxon>Pseudomonadati</taxon>
        <taxon>Pseudomonadota</taxon>
        <taxon>Alphaproteobacteria</taxon>
        <taxon>Sphingomonadales</taxon>
        <taxon>Sphingomonadaceae</taxon>
        <taxon>Sphingobium</taxon>
    </lineage>
</organism>
<keyword evidence="2" id="KW-1185">Reference proteome</keyword>
<name>A0ABW3NZ60_9SPHN</name>
<accession>A0ABW3NZ60</accession>
<dbReference type="Proteomes" id="UP001597203">
    <property type="component" value="Unassembled WGS sequence"/>
</dbReference>
<sequence length="55" mass="6168">MLQTFGMAHSEIDNAVVAAVVGRRQYVQRTVAAATGWFNAKEWVHESRGIQHQTL</sequence>
<gene>
    <name evidence="1" type="ORF">ACFQ24_07130</name>
</gene>
<comment type="caution">
    <text evidence="1">The sequence shown here is derived from an EMBL/GenBank/DDBJ whole genome shotgun (WGS) entry which is preliminary data.</text>
</comment>
<evidence type="ECO:0000313" key="2">
    <source>
        <dbReference type="Proteomes" id="UP001597203"/>
    </source>
</evidence>
<protein>
    <submittedName>
        <fullName evidence="1">Uncharacterized protein</fullName>
    </submittedName>
</protein>
<evidence type="ECO:0000313" key="1">
    <source>
        <dbReference type="EMBL" id="MFD1104645.1"/>
    </source>
</evidence>